<evidence type="ECO:0000313" key="8">
    <source>
        <dbReference type="EMBL" id="KAA8569770.1"/>
    </source>
</evidence>
<dbReference type="PANTHER" id="PTHR12145">
    <property type="entry name" value="MANNAN ENDO-1,6-ALPHA-MANNOSIDASE DCW1"/>
    <property type="match status" value="1"/>
</dbReference>
<dbReference type="EC" id="3.2.1.101" evidence="3"/>
<evidence type="ECO:0000256" key="1">
    <source>
        <dbReference type="ARBA" id="ARBA00001452"/>
    </source>
</evidence>
<dbReference type="GO" id="GO:0009272">
    <property type="term" value="P:fungal-type cell wall biogenesis"/>
    <property type="evidence" value="ECO:0007669"/>
    <property type="project" value="TreeGrafter"/>
</dbReference>
<keyword evidence="7" id="KW-0326">Glycosidase</keyword>
<sequence length="195" mass="21832">MGNDDQGFWGMTAMSAAETKFPDPPAGSPGIDNSTCNGGLRWQVYPYLTGYTYKNSIANGCFFNIGARLARYTNNATYAEYAELTWDWVKNVGYMDEKYNIYDGAHIDENCTDINKVQFSYNSGVFSWVALPCITIQMVLLFGKNVSKDFSMLPLQTSFPLIKSHTKLLVKRSSLVQTDMFLLQSISHSLASCDD</sequence>
<name>A0A5M9JM84_MONFR</name>
<evidence type="ECO:0000313" key="9">
    <source>
        <dbReference type="Proteomes" id="UP000322873"/>
    </source>
</evidence>
<protein>
    <recommendedName>
        <fullName evidence="3">mannan endo-1,6-alpha-mannosidase</fullName>
        <ecNumber evidence="3">3.2.1.101</ecNumber>
    </recommendedName>
</protein>
<comment type="similarity">
    <text evidence="2">Belongs to the glycosyl hydrolase 76 family.</text>
</comment>
<evidence type="ECO:0000256" key="3">
    <source>
        <dbReference type="ARBA" id="ARBA00012350"/>
    </source>
</evidence>
<dbReference type="GO" id="GO:0008496">
    <property type="term" value="F:mannan endo-1,6-alpha-mannosidase activity"/>
    <property type="evidence" value="ECO:0007669"/>
    <property type="project" value="UniProtKB-EC"/>
</dbReference>
<dbReference type="SUPFAM" id="SSF48208">
    <property type="entry name" value="Six-hairpin glycosidases"/>
    <property type="match status" value="1"/>
</dbReference>
<dbReference type="EMBL" id="VICG01000008">
    <property type="protein sequence ID" value="KAA8569770.1"/>
    <property type="molecule type" value="Genomic_DNA"/>
</dbReference>
<comment type="catalytic activity">
    <reaction evidence="1">
        <text>Random hydrolysis of (1-&gt;6)-alpha-D-mannosidic linkages in unbranched (1-&gt;6)-mannans.</text>
        <dbReference type="EC" id="3.2.1.101"/>
    </reaction>
</comment>
<dbReference type="Gene3D" id="1.50.10.20">
    <property type="match status" value="1"/>
</dbReference>
<keyword evidence="6" id="KW-0325">Glycoprotein</keyword>
<keyword evidence="9" id="KW-1185">Reference proteome</keyword>
<evidence type="ECO:0000256" key="4">
    <source>
        <dbReference type="ARBA" id="ARBA00022729"/>
    </source>
</evidence>
<evidence type="ECO:0000256" key="6">
    <source>
        <dbReference type="ARBA" id="ARBA00023180"/>
    </source>
</evidence>
<proteinExistence type="inferred from homology"/>
<evidence type="ECO:0000256" key="7">
    <source>
        <dbReference type="ARBA" id="ARBA00023295"/>
    </source>
</evidence>
<dbReference type="VEuPathDB" id="FungiDB:MFRU_004g04580"/>
<keyword evidence="5" id="KW-0378">Hydrolase</keyword>
<keyword evidence="4" id="KW-0732">Signal</keyword>
<evidence type="ECO:0000256" key="2">
    <source>
        <dbReference type="ARBA" id="ARBA00009699"/>
    </source>
</evidence>
<organism evidence="8 9">
    <name type="scientific">Monilinia fructicola</name>
    <name type="common">Brown rot fungus</name>
    <name type="synonym">Ciboria fructicola</name>
    <dbReference type="NCBI Taxonomy" id="38448"/>
    <lineage>
        <taxon>Eukaryota</taxon>
        <taxon>Fungi</taxon>
        <taxon>Dikarya</taxon>
        <taxon>Ascomycota</taxon>
        <taxon>Pezizomycotina</taxon>
        <taxon>Leotiomycetes</taxon>
        <taxon>Helotiales</taxon>
        <taxon>Sclerotiniaceae</taxon>
        <taxon>Monilinia</taxon>
    </lineage>
</organism>
<dbReference type="Pfam" id="PF03663">
    <property type="entry name" value="Glyco_hydro_76"/>
    <property type="match status" value="1"/>
</dbReference>
<reference evidence="8 9" key="1">
    <citation type="submission" date="2019-06" db="EMBL/GenBank/DDBJ databases">
        <title>Genome Sequence of the Brown Rot Fungal Pathogen Monilinia fructicola.</title>
        <authorList>
            <person name="De Miccolis Angelini R.M."/>
            <person name="Landi L."/>
            <person name="Abate D."/>
            <person name="Pollastro S."/>
            <person name="Romanazzi G."/>
            <person name="Faretra F."/>
        </authorList>
    </citation>
    <scope>NUCLEOTIDE SEQUENCE [LARGE SCALE GENOMIC DNA]</scope>
    <source>
        <strain evidence="8 9">Mfrc123</strain>
    </source>
</reference>
<gene>
    <name evidence="8" type="ORF">EYC84_001351</name>
</gene>
<dbReference type="InterPro" id="IPR008928">
    <property type="entry name" value="6-hairpin_glycosidase_sf"/>
</dbReference>
<dbReference type="AlphaFoldDB" id="A0A5M9JM84"/>
<dbReference type="PANTHER" id="PTHR12145:SF36">
    <property type="entry name" value="MANNAN ENDO-1,6-ALPHA-MANNOSIDASE DCW1"/>
    <property type="match status" value="1"/>
</dbReference>
<dbReference type="GO" id="GO:0016052">
    <property type="term" value="P:carbohydrate catabolic process"/>
    <property type="evidence" value="ECO:0007669"/>
    <property type="project" value="InterPro"/>
</dbReference>
<accession>A0A5M9JM84</accession>
<dbReference type="InterPro" id="IPR005198">
    <property type="entry name" value="Glyco_hydro_76"/>
</dbReference>
<comment type="caution">
    <text evidence="8">The sequence shown here is derived from an EMBL/GenBank/DDBJ whole genome shotgun (WGS) entry which is preliminary data.</text>
</comment>
<evidence type="ECO:0000256" key="5">
    <source>
        <dbReference type="ARBA" id="ARBA00022801"/>
    </source>
</evidence>
<dbReference type="Proteomes" id="UP000322873">
    <property type="component" value="Unassembled WGS sequence"/>
</dbReference>
<dbReference type="InterPro" id="IPR014480">
    <property type="entry name" value="Mannan-1_6-alpha_mannosidase"/>
</dbReference>